<evidence type="ECO:0000313" key="1">
    <source>
        <dbReference type="EMBL" id="AMH39555.1"/>
    </source>
</evidence>
<evidence type="ECO:0000313" key="2">
    <source>
        <dbReference type="EMBL" id="KZD25521.1"/>
    </source>
</evidence>
<gene>
    <name evidence="2" type="ORF">A4A58_03660</name>
    <name evidence="1" type="ORF">PROKKA_00744</name>
</gene>
<dbReference type="AlphaFoldDB" id="A0A109ZYE3"/>
<reference evidence="1" key="1">
    <citation type="submission" date="2015-10" db="EMBL/GenBank/DDBJ databases">
        <title>Evolution marks in rhizobial microsymbionts genomes from the relict species Vavilovia formosa (Stev.) Fed.</title>
        <authorList>
            <person name="Kopat V."/>
        </authorList>
    </citation>
    <scope>NUCLEOTIDE SEQUENCE</scope>
    <source>
        <strain evidence="1">Vaf-07</strain>
    </source>
</reference>
<dbReference type="RefSeq" id="WP_068729857.1">
    <property type="nucleotide sequence ID" value="NZ_LVYV01000001.1"/>
</dbReference>
<dbReference type="STRING" id="943830.A4A58_03660"/>
<evidence type="ECO:0000313" key="3">
    <source>
        <dbReference type="Proteomes" id="UP000076574"/>
    </source>
</evidence>
<dbReference type="EMBL" id="KT955714">
    <property type="protein sequence ID" value="AMH39555.1"/>
    <property type="molecule type" value="Genomic_DNA"/>
</dbReference>
<keyword evidence="3" id="KW-1185">Reference proteome</keyword>
<reference evidence="2 3" key="2">
    <citation type="submission" date="2016-03" db="EMBL/GenBank/DDBJ databases">
        <title>Microsymbionts genomes from the relict species Vavilovia formosa (Stev.) Fed.</title>
        <authorList>
            <person name="Kopat V."/>
            <person name="Chirak E."/>
            <person name="Kimeklis A."/>
            <person name="Andronov E."/>
        </authorList>
    </citation>
    <scope>NUCLEOTIDE SEQUENCE [LARGE SCALE GENOMIC DNA]</scope>
    <source>
        <strain evidence="2 3">Vaf07</strain>
    </source>
</reference>
<dbReference type="OrthoDB" id="8265106at2"/>
<dbReference type="EMBL" id="LVYV01000001">
    <property type="protein sequence ID" value="KZD25521.1"/>
    <property type="molecule type" value="Genomic_DNA"/>
</dbReference>
<sequence length="131" mass="14977">MQKRDRKIRRIAAVQARLHRIAEWQLMECQARENQLEEKQRLILEGFNDESKLPDLAVQTASQSLRAASIEQGVVAKTRERLAAHARDEGRKLKHALKMVKSAVGRTVRADEKRVLEDEVDKAVRRSIEGG</sequence>
<proteinExistence type="predicted"/>
<organism evidence="1">
    <name type="scientific">Tardiphaga robiniae</name>
    <dbReference type="NCBI Taxonomy" id="943830"/>
    <lineage>
        <taxon>Bacteria</taxon>
        <taxon>Pseudomonadati</taxon>
        <taxon>Pseudomonadota</taxon>
        <taxon>Alphaproteobacteria</taxon>
        <taxon>Hyphomicrobiales</taxon>
        <taxon>Nitrobacteraceae</taxon>
        <taxon>Tardiphaga</taxon>
    </lineage>
</organism>
<dbReference type="Proteomes" id="UP000076574">
    <property type="component" value="Unassembled WGS sequence"/>
</dbReference>
<name>A0A109ZYE3_9BRAD</name>
<accession>A0A109ZYE3</accession>
<protein>
    <submittedName>
        <fullName evidence="1">Uncharacterized protein</fullName>
    </submittedName>
</protein>